<feature type="compositionally biased region" description="Basic and acidic residues" evidence="1">
    <location>
        <begin position="25"/>
        <end position="44"/>
    </location>
</feature>
<dbReference type="GeneID" id="18802426"/>
<dbReference type="AlphaFoldDB" id="R7RVX6"/>
<dbReference type="EMBL" id="JH687405">
    <property type="protein sequence ID" value="EIM79379.1"/>
    <property type="molecule type" value="Genomic_DNA"/>
</dbReference>
<gene>
    <name evidence="2" type="ORF">STEHIDRAFT_163738</name>
</gene>
<feature type="compositionally biased region" description="Low complexity" evidence="1">
    <location>
        <begin position="101"/>
        <end position="111"/>
    </location>
</feature>
<organism evidence="2 3">
    <name type="scientific">Stereum hirsutum (strain FP-91666)</name>
    <name type="common">White-rot fungus</name>
    <dbReference type="NCBI Taxonomy" id="721885"/>
    <lineage>
        <taxon>Eukaryota</taxon>
        <taxon>Fungi</taxon>
        <taxon>Dikarya</taxon>
        <taxon>Basidiomycota</taxon>
        <taxon>Agaricomycotina</taxon>
        <taxon>Agaricomycetes</taxon>
        <taxon>Russulales</taxon>
        <taxon>Stereaceae</taxon>
        <taxon>Stereum</taxon>
    </lineage>
</organism>
<feature type="compositionally biased region" description="Polar residues" evidence="1">
    <location>
        <begin position="55"/>
        <end position="64"/>
    </location>
</feature>
<dbReference type="RefSeq" id="XP_007311514.1">
    <property type="nucleotide sequence ID" value="XM_007311452.1"/>
</dbReference>
<name>R7RVX6_STEHR</name>
<evidence type="ECO:0000256" key="1">
    <source>
        <dbReference type="SAM" id="MobiDB-lite"/>
    </source>
</evidence>
<keyword evidence="3" id="KW-1185">Reference proteome</keyword>
<feature type="region of interest" description="Disordered" evidence="1">
    <location>
        <begin position="265"/>
        <end position="286"/>
    </location>
</feature>
<feature type="region of interest" description="Disordered" evidence="1">
    <location>
        <begin position="1"/>
        <end position="68"/>
    </location>
</feature>
<dbReference type="KEGG" id="shs:STEHIDRAFT_163738"/>
<evidence type="ECO:0000313" key="3">
    <source>
        <dbReference type="Proteomes" id="UP000053927"/>
    </source>
</evidence>
<feature type="compositionally biased region" description="Pro residues" evidence="1">
    <location>
        <begin position="215"/>
        <end position="226"/>
    </location>
</feature>
<accession>R7RVX6</accession>
<feature type="region of interest" description="Disordered" evidence="1">
    <location>
        <begin position="101"/>
        <end position="124"/>
    </location>
</feature>
<protein>
    <submittedName>
        <fullName evidence="2">Uncharacterized protein</fullName>
    </submittedName>
</protein>
<dbReference type="Proteomes" id="UP000053927">
    <property type="component" value="Unassembled WGS sequence"/>
</dbReference>
<feature type="region of interest" description="Disordered" evidence="1">
    <location>
        <begin position="214"/>
        <end position="234"/>
    </location>
</feature>
<sequence length="676" mass="74987">MSPPGMRPRAFGQVVQCEGGVIDEGGGHAKERERERRDETREYSRMASAGVRSHAQASERSGSHASFAPPPLVSVSSTVASSSFTLDAYLPALSVSLRLRSPSPPTSTRLYPPSPPSTPSAPALSNLNASPYAFSTLNSLRTPPLHPQCVNACPLRLSPSPPLRAPSPPLRSPFLRIRAPSPRLRVYAYTHICVFAYPRICAYAYLCIRVSVRPQSPPHSPPPPPTRLHTPSPHIRPLRAPSLLPLTRSHAPLNVFNAFRASIAPSGSRRRHQAPDQHPLQAPETHRLSPQYFRPSRLTFTLYAPPSILGGSDTPFAPVLTLCVEGSLADIAFFYSSSPPSPSLTVPYLFVMSTTPSSSSTPPLYDAETWNTWLIATTIVDPSWPAELKAQREASISKAKMKLKLELLVYFKRALPDGPLVPCHPGEELELMKRHHTAINEPNVGQATIYLSRGLSKREKKAKKQERLKRLKVSGATAEDLELATLESDTDEEMEDWDFYGEDPPENFVPTALKAPIPSQPFAIPPNVAPIHLRYPARTPPNSTGRVPLPMEVRYSGYVYVDQATNILCANTTYAPILPPSEDSTIYVDGYWGRKDTSLYPQRFDHHAPWLLYIPISHEVLRRPLLPENRRNLWTAGMLRSGMKSTPLMSPLESILGPLREKRNSMKQTVPKYFRL</sequence>
<evidence type="ECO:0000313" key="2">
    <source>
        <dbReference type="EMBL" id="EIM79379.1"/>
    </source>
</evidence>
<reference evidence="3" key="1">
    <citation type="journal article" date="2012" name="Science">
        <title>The Paleozoic origin of enzymatic lignin decomposition reconstructed from 31 fungal genomes.</title>
        <authorList>
            <person name="Floudas D."/>
            <person name="Binder M."/>
            <person name="Riley R."/>
            <person name="Barry K."/>
            <person name="Blanchette R.A."/>
            <person name="Henrissat B."/>
            <person name="Martinez A.T."/>
            <person name="Otillar R."/>
            <person name="Spatafora J.W."/>
            <person name="Yadav J.S."/>
            <person name="Aerts A."/>
            <person name="Benoit I."/>
            <person name="Boyd A."/>
            <person name="Carlson A."/>
            <person name="Copeland A."/>
            <person name="Coutinho P.M."/>
            <person name="de Vries R.P."/>
            <person name="Ferreira P."/>
            <person name="Findley K."/>
            <person name="Foster B."/>
            <person name="Gaskell J."/>
            <person name="Glotzer D."/>
            <person name="Gorecki P."/>
            <person name="Heitman J."/>
            <person name="Hesse C."/>
            <person name="Hori C."/>
            <person name="Igarashi K."/>
            <person name="Jurgens J.A."/>
            <person name="Kallen N."/>
            <person name="Kersten P."/>
            <person name="Kohler A."/>
            <person name="Kuees U."/>
            <person name="Kumar T.K.A."/>
            <person name="Kuo A."/>
            <person name="LaButti K."/>
            <person name="Larrondo L.F."/>
            <person name="Lindquist E."/>
            <person name="Ling A."/>
            <person name="Lombard V."/>
            <person name="Lucas S."/>
            <person name="Lundell T."/>
            <person name="Martin R."/>
            <person name="McLaughlin D.J."/>
            <person name="Morgenstern I."/>
            <person name="Morin E."/>
            <person name="Murat C."/>
            <person name="Nagy L.G."/>
            <person name="Nolan M."/>
            <person name="Ohm R.A."/>
            <person name="Patyshakuliyeva A."/>
            <person name="Rokas A."/>
            <person name="Ruiz-Duenas F.J."/>
            <person name="Sabat G."/>
            <person name="Salamov A."/>
            <person name="Samejima M."/>
            <person name="Schmutz J."/>
            <person name="Slot J.C."/>
            <person name="St John F."/>
            <person name="Stenlid J."/>
            <person name="Sun H."/>
            <person name="Sun S."/>
            <person name="Syed K."/>
            <person name="Tsang A."/>
            <person name="Wiebenga A."/>
            <person name="Young D."/>
            <person name="Pisabarro A."/>
            <person name="Eastwood D.C."/>
            <person name="Martin F."/>
            <person name="Cullen D."/>
            <person name="Grigoriev I.V."/>
            <person name="Hibbett D.S."/>
        </authorList>
    </citation>
    <scope>NUCLEOTIDE SEQUENCE [LARGE SCALE GENOMIC DNA]</scope>
    <source>
        <strain evidence="3">FP-91666</strain>
    </source>
</reference>
<feature type="non-terminal residue" evidence="2">
    <location>
        <position position="676"/>
    </location>
</feature>
<proteinExistence type="predicted"/>